<reference evidence="3 4" key="1">
    <citation type="submission" date="2019-06" db="EMBL/GenBank/DDBJ databases">
        <authorList>
            <person name="Lee I."/>
            <person name="Jang G.I."/>
            <person name="Hwang C.Y."/>
        </authorList>
    </citation>
    <scope>NUCLEOTIDE SEQUENCE [LARGE SCALE GENOMIC DNA]</scope>
    <source>
        <strain evidence="3 4">PAMC 28131</strain>
    </source>
</reference>
<feature type="chain" id="PRO_5021356884" description="Porin" evidence="2">
    <location>
        <begin position="17"/>
        <end position="268"/>
    </location>
</feature>
<accession>A0A501XJG8</accession>
<keyword evidence="2" id="KW-0732">Signal</keyword>
<protein>
    <recommendedName>
        <fullName evidence="5">Porin</fullName>
    </recommendedName>
</protein>
<organism evidence="3 4">
    <name type="scientific">Sandaracinobacter neustonicus</name>
    <dbReference type="NCBI Taxonomy" id="1715348"/>
    <lineage>
        <taxon>Bacteria</taxon>
        <taxon>Pseudomonadati</taxon>
        <taxon>Pseudomonadota</taxon>
        <taxon>Alphaproteobacteria</taxon>
        <taxon>Sphingomonadales</taxon>
        <taxon>Sphingosinicellaceae</taxon>
        <taxon>Sandaracinobacter</taxon>
    </lineage>
</organism>
<gene>
    <name evidence="3" type="ORF">FJQ54_10410</name>
</gene>
<evidence type="ECO:0000313" key="4">
    <source>
        <dbReference type="Proteomes" id="UP000319897"/>
    </source>
</evidence>
<comment type="similarity">
    <text evidence="1">Belongs to the OprB family.</text>
</comment>
<dbReference type="AlphaFoldDB" id="A0A501XJG8"/>
<evidence type="ECO:0000313" key="3">
    <source>
        <dbReference type="EMBL" id="TPE60424.1"/>
    </source>
</evidence>
<dbReference type="InterPro" id="IPR038673">
    <property type="entry name" value="OprB_sf"/>
</dbReference>
<name>A0A501XJG8_9SPHN</name>
<dbReference type="EMBL" id="VFSU01000026">
    <property type="protein sequence ID" value="TPE60424.1"/>
    <property type="molecule type" value="Genomic_DNA"/>
</dbReference>
<dbReference type="Proteomes" id="UP000319897">
    <property type="component" value="Unassembled WGS sequence"/>
</dbReference>
<comment type="caution">
    <text evidence="3">The sequence shown here is derived from an EMBL/GenBank/DDBJ whole genome shotgun (WGS) entry which is preliminary data.</text>
</comment>
<keyword evidence="4" id="KW-1185">Reference proteome</keyword>
<feature type="signal peptide" evidence="2">
    <location>
        <begin position="1"/>
        <end position="16"/>
    </location>
</feature>
<sequence length="268" mass="28744">MRALLLAALIASPALAQEAPPSPTVEEAYPNLLDGTLSVEGDLADDATPQTTITNAQPTLPPWFAFKRRFEERTGISFGGSYGVLVQNYSNTLTGEDTAFGHKFTFNASAALLNRGKPNALHFDIAIEDRRPLATDFAPLQGGILAGSGLPTAATWGDFSLGITQAYIRQTVAGGKFQYTVGKIFAPNFVNPYPFFDDNRQFLSLAFSTSPTIASPLRGAGFVVAAVSRQNIWRNSRRKLAECGPRLGVDVTRRACGAASADVRWSVA</sequence>
<dbReference type="RefSeq" id="WP_140928360.1">
    <property type="nucleotide sequence ID" value="NZ_VFSU01000026.1"/>
</dbReference>
<dbReference type="Gene3D" id="2.40.160.180">
    <property type="entry name" value="Carbohydrate-selective porin OprB"/>
    <property type="match status" value="1"/>
</dbReference>
<evidence type="ECO:0008006" key="5">
    <source>
        <dbReference type="Google" id="ProtNLM"/>
    </source>
</evidence>
<proteinExistence type="inferred from homology"/>
<evidence type="ECO:0000256" key="2">
    <source>
        <dbReference type="SAM" id="SignalP"/>
    </source>
</evidence>
<dbReference type="OrthoDB" id="9784671at2"/>
<evidence type="ECO:0000256" key="1">
    <source>
        <dbReference type="ARBA" id="ARBA00008769"/>
    </source>
</evidence>